<dbReference type="GO" id="GO:0008233">
    <property type="term" value="F:peptidase activity"/>
    <property type="evidence" value="ECO:0007669"/>
    <property type="project" value="UniProtKB-KW"/>
</dbReference>
<sequence>MLLGMKNGFFVLLFLSIAPSLKSQTYEQWIDYSYRYVEANRLDSAEWALKNAMKNSPDNPMNAYLFHNLGTIQRRQNHHEEALQSYSLALRRYPKNSVFLSDRASLFAEMNNFQNALLDYNTLLEEAPDHEEALYQRGLLYLEMKDFERSEQDFGKMMELNPQSLFARLGFASLYKIEGRYPDAEKIYNYLEEKEPQQPAVFAGRAELFLLINKGSKALNDINHAIRLSDPTENPYFYIIRSRAKLLLREKIAAAEDIKKAIALGYDATVAEELLKLTY</sequence>
<reference evidence="4 5" key="1">
    <citation type="submission" date="2019-03" db="EMBL/GenBank/DDBJ databases">
        <title>Single cell metagenomics reveals metabolic interactions within the superorganism composed of flagellate Streblomastix strix and complex community of Bacteroidetes bacteria on its surface.</title>
        <authorList>
            <person name="Treitli S.C."/>
            <person name="Kolisko M."/>
            <person name="Husnik F."/>
            <person name="Keeling P."/>
            <person name="Hampl V."/>
        </authorList>
    </citation>
    <scope>NUCLEOTIDE SEQUENCE [LARGE SCALE GENOMIC DNA]</scope>
    <source>
        <strain evidence="4">St1</strain>
    </source>
</reference>
<keyword evidence="2 3" id="KW-0802">TPR repeat</keyword>
<dbReference type="Pfam" id="PF13432">
    <property type="entry name" value="TPR_16"/>
    <property type="match status" value="1"/>
</dbReference>
<dbReference type="GO" id="GO:0006508">
    <property type="term" value="P:proteolysis"/>
    <property type="evidence" value="ECO:0007669"/>
    <property type="project" value="UniProtKB-KW"/>
</dbReference>
<dbReference type="EC" id="3.4.-.-" evidence="4"/>
<evidence type="ECO:0000256" key="3">
    <source>
        <dbReference type="PROSITE-ProRule" id="PRU00339"/>
    </source>
</evidence>
<dbReference type="PANTHER" id="PTHR44858">
    <property type="entry name" value="TETRATRICOPEPTIDE REPEAT PROTEIN 6"/>
    <property type="match status" value="1"/>
</dbReference>
<dbReference type="Gene3D" id="1.25.40.10">
    <property type="entry name" value="Tetratricopeptide repeat domain"/>
    <property type="match status" value="2"/>
</dbReference>
<evidence type="ECO:0000313" key="4">
    <source>
        <dbReference type="EMBL" id="KAA6302082.1"/>
    </source>
</evidence>
<dbReference type="Proteomes" id="UP000324575">
    <property type="component" value="Unassembled WGS sequence"/>
</dbReference>
<keyword evidence="4" id="KW-0378">Hydrolase</keyword>
<dbReference type="InterPro" id="IPR050498">
    <property type="entry name" value="Ycf3"/>
</dbReference>
<dbReference type="SUPFAM" id="SSF48452">
    <property type="entry name" value="TPR-like"/>
    <property type="match status" value="2"/>
</dbReference>
<organism evidence="4 5">
    <name type="scientific">Candidatus Ordinivivax streblomastigis</name>
    <dbReference type="NCBI Taxonomy" id="2540710"/>
    <lineage>
        <taxon>Bacteria</taxon>
        <taxon>Pseudomonadati</taxon>
        <taxon>Bacteroidota</taxon>
        <taxon>Bacteroidia</taxon>
        <taxon>Bacteroidales</taxon>
        <taxon>Candidatus Ordinivivax</taxon>
    </lineage>
</organism>
<dbReference type="InterPro" id="IPR011990">
    <property type="entry name" value="TPR-like_helical_dom_sf"/>
</dbReference>
<protein>
    <submittedName>
        <fullName evidence="4">Beta-barrel assembly-enhancing protease</fullName>
        <ecNumber evidence="4">3.4.-.-</ecNumber>
    </submittedName>
</protein>
<name>A0A5M8P117_9BACT</name>
<dbReference type="Pfam" id="PF14559">
    <property type="entry name" value="TPR_19"/>
    <property type="match status" value="1"/>
</dbReference>
<gene>
    <name evidence="4" type="ORF">EZS26_001683</name>
</gene>
<accession>A0A5M8P117</accession>
<dbReference type="InterPro" id="IPR019734">
    <property type="entry name" value="TPR_rpt"/>
</dbReference>
<proteinExistence type="predicted"/>
<comment type="caution">
    <text evidence="4">The sequence shown here is derived from an EMBL/GenBank/DDBJ whole genome shotgun (WGS) entry which is preliminary data.</text>
</comment>
<dbReference type="PROSITE" id="PS50005">
    <property type="entry name" value="TPR"/>
    <property type="match status" value="2"/>
</dbReference>
<keyword evidence="4" id="KW-0645">Protease</keyword>
<dbReference type="SMART" id="SM00028">
    <property type="entry name" value="TPR"/>
    <property type="match status" value="5"/>
</dbReference>
<dbReference type="PANTHER" id="PTHR44858:SF1">
    <property type="entry name" value="UDP-N-ACETYLGLUCOSAMINE--PEPTIDE N-ACETYLGLUCOSAMINYLTRANSFERASE SPINDLY-RELATED"/>
    <property type="match status" value="1"/>
</dbReference>
<dbReference type="EMBL" id="SNRX01000010">
    <property type="protein sequence ID" value="KAA6302082.1"/>
    <property type="molecule type" value="Genomic_DNA"/>
</dbReference>
<dbReference type="AlphaFoldDB" id="A0A5M8P117"/>
<feature type="repeat" description="TPR" evidence="3">
    <location>
        <begin position="63"/>
        <end position="96"/>
    </location>
</feature>
<keyword evidence="1" id="KW-0677">Repeat</keyword>
<evidence type="ECO:0000313" key="5">
    <source>
        <dbReference type="Proteomes" id="UP000324575"/>
    </source>
</evidence>
<evidence type="ECO:0000256" key="1">
    <source>
        <dbReference type="ARBA" id="ARBA00022737"/>
    </source>
</evidence>
<evidence type="ECO:0000256" key="2">
    <source>
        <dbReference type="ARBA" id="ARBA00022803"/>
    </source>
</evidence>
<feature type="repeat" description="TPR" evidence="3">
    <location>
        <begin position="131"/>
        <end position="164"/>
    </location>
</feature>